<dbReference type="PANTHER" id="PTHR23520:SF5">
    <property type="entry name" value="TRANSPORTER, PUTATIVE (AFU_ORTHOLOGUE AFUA_3G04000)-RELATED"/>
    <property type="match status" value="1"/>
</dbReference>
<sequence length="398" mass="44936">MPKRMKNILWYSFLSSASWNMYQIIFNLYLRDLNMDNVFISGLMSLQLWGSAILGMILGMFGDKYGRKKMLLITSYISGLVILIRAIFPFETLLLWLAFFNGGLFASRMILLNTFIVEVTDHSNRAKAFGYNFGIMMGSGLIGNMIGGVMGDTFGLKNTLIVSSIIYILSTTTLLKVGDVKIKKKQKFSELFNFKTIPKNELHILKGYLLSTFLIGFGAGLFIHFGNLIFKDLFSMSPTMIGVAISIAQVGTALGSFASPYLSKKFGPLEYTLFLQFLVVPLILAFAFVREPYIFTGLYALRFSFMNMTIPVITTLVMSNLPSDKITTINSLNNLLNNSTRAIATAMFGFIVGTTNGYRNLFLISTVFYLLNFFVYLKFFYPLRKEKKTLNLYKIKKG</sequence>
<dbReference type="InterPro" id="IPR020846">
    <property type="entry name" value="MFS_dom"/>
</dbReference>
<feature type="transmembrane region" description="Helical" evidence="4">
    <location>
        <begin position="335"/>
        <end position="355"/>
    </location>
</feature>
<feature type="transmembrane region" description="Helical" evidence="4">
    <location>
        <begin position="94"/>
        <end position="117"/>
    </location>
</feature>
<dbReference type="AlphaFoldDB" id="A0A7G1G2K0"/>
<proteinExistence type="predicted"/>
<evidence type="ECO:0000256" key="3">
    <source>
        <dbReference type="ARBA" id="ARBA00023136"/>
    </source>
</evidence>
<evidence type="ECO:0000313" key="7">
    <source>
        <dbReference type="Proteomes" id="UP000516361"/>
    </source>
</evidence>
<dbReference type="PANTHER" id="PTHR23520">
    <property type="entry name" value="TRANSPORTER, PUTATIVE (AFU_ORTHOLOGUE AFUA_3G04000)-RELATED"/>
    <property type="match status" value="1"/>
</dbReference>
<evidence type="ECO:0000256" key="4">
    <source>
        <dbReference type="SAM" id="Phobius"/>
    </source>
</evidence>
<keyword evidence="7" id="KW-1185">Reference proteome</keyword>
<feature type="transmembrane region" description="Helical" evidence="4">
    <location>
        <begin position="271"/>
        <end position="289"/>
    </location>
</feature>
<feature type="transmembrane region" description="Helical" evidence="4">
    <location>
        <begin position="38"/>
        <end position="58"/>
    </location>
</feature>
<dbReference type="KEGG" id="ocy:OSSY52_07020"/>
<name>A0A7G1G2K0_9BACT</name>
<dbReference type="RefSeq" id="WP_190615643.1">
    <property type="nucleotide sequence ID" value="NZ_AP018712.1"/>
</dbReference>
<keyword evidence="3 4" id="KW-0472">Membrane</keyword>
<dbReference type="InParanoid" id="A0A7G1G2K0"/>
<keyword evidence="2 4" id="KW-1133">Transmembrane helix</keyword>
<feature type="transmembrane region" description="Helical" evidence="4">
    <location>
        <begin position="236"/>
        <end position="259"/>
    </location>
</feature>
<evidence type="ECO:0000259" key="5">
    <source>
        <dbReference type="PROSITE" id="PS50850"/>
    </source>
</evidence>
<dbReference type="InterPro" id="IPR036259">
    <property type="entry name" value="MFS_trans_sf"/>
</dbReference>
<feature type="transmembrane region" description="Helical" evidence="4">
    <location>
        <begin position="159"/>
        <end position="177"/>
    </location>
</feature>
<dbReference type="Proteomes" id="UP000516361">
    <property type="component" value="Chromosome"/>
</dbReference>
<dbReference type="InterPro" id="IPR011701">
    <property type="entry name" value="MFS"/>
</dbReference>
<evidence type="ECO:0000313" key="6">
    <source>
        <dbReference type="EMBL" id="BBE30561.1"/>
    </source>
</evidence>
<dbReference type="GO" id="GO:0022857">
    <property type="term" value="F:transmembrane transporter activity"/>
    <property type="evidence" value="ECO:0007669"/>
    <property type="project" value="InterPro"/>
</dbReference>
<dbReference type="PROSITE" id="PS50850">
    <property type="entry name" value="MFS"/>
    <property type="match status" value="1"/>
</dbReference>
<dbReference type="EMBL" id="AP018712">
    <property type="protein sequence ID" value="BBE30561.1"/>
    <property type="molecule type" value="Genomic_DNA"/>
</dbReference>
<evidence type="ECO:0000256" key="2">
    <source>
        <dbReference type="ARBA" id="ARBA00022989"/>
    </source>
</evidence>
<protein>
    <submittedName>
        <fullName evidence="6">Putative multi-drug resistance efflux pump</fullName>
    </submittedName>
</protein>
<accession>A0A7G1G2K0</accession>
<feature type="domain" description="Major facilitator superfamily (MFS) profile" evidence="5">
    <location>
        <begin position="1"/>
        <end position="384"/>
    </location>
</feature>
<dbReference type="Gene3D" id="1.20.1250.20">
    <property type="entry name" value="MFS general substrate transporter like domains"/>
    <property type="match status" value="1"/>
</dbReference>
<feature type="transmembrane region" description="Helical" evidence="4">
    <location>
        <begin position="361"/>
        <end position="381"/>
    </location>
</feature>
<feature type="transmembrane region" description="Helical" evidence="4">
    <location>
        <begin position="7"/>
        <end position="26"/>
    </location>
</feature>
<dbReference type="Pfam" id="PF07690">
    <property type="entry name" value="MFS_1"/>
    <property type="match status" value="1"/>
</dbReference>
<gene>
    <name evidence="6" type="ORF">OSSY52_07020</name>
</gene>
<keyword evidence="1 4" id="KW-0812">Transmembrane</keyword>
<feature type="transmembrane region" description="Helical" evidence="4">
    <location>
        <begin position="208"/>
        <end position="230"/>
    </location>
</feature>
<dbReference type="SUPFAM" id="SSF103473">
    <property type="entry name" value="MFS general substrate transporter"/>
    <property type="match status" value="1"/>
</dbReference>
<feature type="transmembrane region" description="Helical" evidence="4">
    <location>
        <begin position="301"/>
        <end position="323"/>
    </location>
</feature>
<feature type="transmembrane region" description="Helical" evidence="4">
    <location>
        <begin position="129"/>
        <end position="147"/>
    </location>
</feature>
<feature type="transmembrane region" description="Helical" evidence="4">
    <location>
        <begin position="70"/>
        <end position="88"/>
    </location>
</feature>
<organism evidence="6 7">
    <name type="scientific">Tepiditoga spiralis</name>
    <dbReference type="NCBI Taxonomy" id="2108365"/>
    <lineage>
        <taxon>Bacteria</taxon>
        <taxon>Thermotogati</taxon>
        <taxon>Thermotogota</taxon>
        <taxon>Thermotogae</taxon>
        <taxon>Petrotogales</taxon>
        <taxon>Petrotogaceae</taxon>
        <taxon>Tepiditoga</taxon>
    </lineage>
</organism>
<reference evidence="6 7" key="1">
    <citation type="submission" date="2018-06" db="EMBL/GenBank/DDBJ databases">
        <title>Genome sequencing of Oceanotoga sp. sy52.</title>
        <authorList>
            <person name="Mori K."/>
        </authorList>
    </citation>
    <scope>NUCLEOTIDE SEQUENCE [LARGE SCALE GENOMIC DNA]</scope>
    <source>
        <strain evidence="7">sy52</strain>
    </source>
</reference>
<evidence type="ECO:0000256" key="1">
    <source>
        <dbReference type="ARBA" id="ARBA00022692"/>
    </source>
</evidence>